<dbReference type="EMBL" id="CDMZ01000847">
    <property type="protein sequence ID" value="CEM22635.1"/>
    <property type="molecule type" value="Genomic_DNA"/>
</dbReference>
<dbReference type="VEuPathDB" id="CryptoDB:Cvel_20029"/>
<dbReference type="PhylomeDB" id="A0A0G4G3C2"/>
<sequence length="339" mass="37402">MPDLKSISHVPKRAVGHGCYVSTMEAQRPSMKPGQTLQAYHRRNVYTTVVNSLGFQTSDLPHQQFANASTVYKKDICSNTQPYDYKRPLLTTRAPVIPSSGWGSPRRTFKDLEEKRKTLQSEKGPRNPASILYPVTDYSGSTAFVGADRWGMSVNRDVMEVSDETKQATAAWISQQKADTGPETYATHRAFKQGRHPPFQMPPPPTCLQQPIGISRYTTDFGAPGTNPRFLVPPGATRIPVPKDELYKGTTKGSFHTPNYGGFLPVNLKNTGVARHAEGAATRSVDKTNITDIYRHNLPGYGGHVPTNAVNDRGPRILGDRSSTGRMLLEPYTITSISK</sequence>
<protein>
    <submittedName>
        <fullName evidence="1">Uncharacterized protein</fullName>
    </submittedName>
</protein>
<evidence type="ECO:0000313" key="1">
    <source>
        <dbReference type="EMBL" id="CEM22635.1"/>
    </source>
</evidence>
<dbReference type="AlphaFoldDB" id="A0A0G4G3C2"/>
<name>A0A0G4G3C2_9ALVE</name>
<organism evidence="1">
    <name type="scientific">Chromera velia CCMP2878</name>
    <dbReference type="NCBI Taxonomy" id="1169474"/>
    <lineage>
        <taxon>Eukaryota</taxon>
        <taxon>Sar</taxon>
        <taxon>Alveolata</taxon>
        <taxon>Colpodellida</taxon>
        <taxon>Chromeraceae</taxon>
        <taxon>Chromera</taxon>
    </lineage>
</organism>
<proteinExistence type="predicted"/>
<reference evidence="1" key="1">
    <citation type="submission" date="2014-11" db="EMBL/GenBank/DDBJ databases">
        <authorList>
            <person name="Otto D Thomas"/>
            <person name="Naeem Raeece"/>
        </authorList>
    </citation>
    <scope>NUCLEOTIDE SEQUENCE</scope>
</reference>
<gene>
    <name evidence="1" type="ORF">Cvel_20029</name>
</gene>
<accession>A0A0G4G3C2</accession>